<protein>
    <recommendedName>
        <fullName evidence="3">DNA-binding protein</fullName>
    </recommendedName>
</protein>
<evidence type="ECO:0000313" key="2">
    <source>
        <dbReference type="Proteomes" id="UP000307000"/>
    </source>
</evidence>
<name>A0A5B7WP39_9MICC</name>
<reference evidence="1 2" key="1">
    <citation type="submission" date="2018-12" db="EMBL/GenBank/DDBJ databases">
        <title>Complete Genome Sequence of Glutamicibacter creatinolyticus strain LGCM259,isolated from an abscess of a 12-year-old mare in Italy.</title>
        <authorList>
            <person name="Santos R.G."/>
            <person name="Silva A.L."/>
            <person name="Seyffert N."/>
            <person name="Castro T.L.P."/>
            <person name="Attili A.R."/>
            <person name="Rifici C."/>
            <person name="Mazzullo G."/>
            <person name="Brenig B."/>
            <person name="Venanzi F."/>
            <person name="Azevedo V."/>
        </authorList>
    </citation>
    <scope>NUCLEOTIDE SEQUENCE [LARGE SCALE GENOMIC DNA]</scope>
    <source>
        <strain evidence="1 2">LGCM 259</strain>
    </source>
</reference>
<organism evidence="1 2">
    <name type="scientific">Glutamicibacter creatinolyticus</name>
    <dbReference type="NCBI Taxonomy" id="162496"/>
    <lineage>
        <taxon>Bacteria</taxon>
        <taxon>Bacillati</taxon>
        <taxon>Actinomycetota</taxon>
        <taxon>Actinomycetes</taxon>
        <taxon>Micrococcales</taxon>
        <taxon>Micrococcaceae</taxon>
        <taxon>Glutamicibacter</taxon>
    </lineage>
</organism>
<accession>A0A5B7WP39</accession>
<sequence>MDNTIEQQRAIYGTSLAERFGAVMKDYGLSQRSLAAVLGISAPMLSQLIGARRIKIGNPAVYGRLLMLEARVGEPDRQAVLREVQAADAVTATHSETPRTGAGRAGALDYLRGSDPQLLRRLAQVAGQGGDQALAQLFTEAADRPGTTPPPAAARAGE</sequence>
<dbReference type="Proteomes" id="UP000307000">
    <property type="component" value="Chromosome"/>
</dbReference>
<dbReference type="InterPro" id="IPR010982">
    <property type="entry name" value="Lambda_DNA-bd_dom_sf"/>
</dbReference>
<dbReference type="GO" id="GO:0003677">
    <property type="term" value="F:DNA binding"/>
    <property type="evidence" value="ECO:0007669"/>
    <property type="project" value="InterPro"/>
</dbReference>
<dbReference type="RefSeq" id="WP_138173121.1">
    <property type="nucleotide sequence ID" value="NZ_CP034412.1"/>
</dbReference>
<dbReference type="EMBL" id="CP034412">
    <property type="protein sequence ID" value="QCY45866.1"/>
    <property type="molecule type" value="Genomic_DNA"/>
</dbReference>
<evidence type="ECO:0008006" key="3">
    <source>
        <dbReference type="Google" id="ProtNLM"/>
    </source>
</evidence>
<gene>
    <name evidence="1" type="ORF">GcLGCM259_0073</name>
</gene>
<dbReference type="AlphaFoldDB" id="A0A5B7WP39"/>
<dbReference type="KEGG" id="gcr:GcLGCM259_0073"/>
<dbReference type="CDD" id="cd00093">
    <property type="entry name" value="HTH_XRE"/>
    <property type="match status" value="1"/>
</dbReference>
<proteinExistence type="predicted"/>
<keyword evidence="2" id="KW-1185">Reference proteome</keyword>
<evidence type="ECO:0000313" key="1">
    <source>
        <dbReference type="EMBL" id="QCY45866.1"/>
    </source>
</evidence>
<dbReference type="SUPFAM" id="SSF47413">
    <property type="entry name" value="lambda repressor-like DNA-binding domains"/>
    <property type="match status" value="1"/>
</dbReference>
<dbReference type="InterPro" id="IPR001387">
    <property type="entry name" value="Cro/C1-type_HTH"/>
</dbReference>